<sequence>MLVGDPNIEARLISVARGQLLRQDHAMCRGIYCIFIEQNIDKFLEHRYAIKFCEKLVAQLDSVLTNSVRIPGCDSEPKAAKTHQALL</sequence>
<name>A0A8X6G3J0_TRICU</name>
<accession>A0A8X6G3J0</accession>
<comment type="caution">
    <text evidence="1">The sequence shown here is derived from an EMBL/GenBank/DDBJ whole genome shotgun (WGS) entry which is preliminary data.</text>
</comment>
<gene>
    <name evidence="1" type="ORF">TNCT_583881</name>
</gene>
<protein>
    <submittedName>
        <fullName evidence="1">Uncharacterized protein</fullName>
    </submittedName>
</protein>
<dbReference type="AlphaFoldDB" id="A0A8X6G3J0"/>
<dbReference type="EMBL" id="BMAO01004272">
    <property type="protein sequence ID" value="GFQ93554.1"/>
    <property type="molecule type" value="Genomic_DNA"/>
</dbReference>
<dbReference type="Proteomes" id="UP000887116">
    <property type="component" value="Unassembled WGS sequence"/>
</dbReference>
<keyword evidence="2" id="KW-1185">Reference proteome</keyword>
<proteinExistence type="predicted"/>
<evidence type="ECO:0000313" key="2">
    <source>
        <dbReference type="Proteomes" id="UP000887116"/>
    </source>
</evidence>
<reference evidence="1" key="1">
    <citation type="submission" date="2020-07" db="EMBL/GenBank/DDBJ databases">
        <title>Multicomponent nature underlies the extraordinary mechanical properties of spider dragline silk.</title>
        <authorList>
            <person name="Kono N."/>
            <person name="Nakamura H."/>
            <person name="Mori M."/>
            <person name="Yoshida Y."/>
            <person name="Ohtoshi R."/>
            <person name="Malay A.D."/>
            <person name="Moran D.A.P."/>
            <person name="Tomita M."/>
            <person name="Numata K."/>
            <person name="Arakawa K."/>
        </authorList>
    </citation>
    <scope>NUCLEOTIDE SEQUENCE</scope>
</reference>
<organism evidence="1 2">
    <name type="scientific">Trichonephila clavata</name>
    <name type="common">Joro spider</name>
    <name type="synonym">Nephila clavata</name>
    <dbReference type="NCBI Taxonomy" id="2740835"/>
    <lineage>
        <taxon>Eukaryota</taxon>
        <taxon>Metazoa</taxon>
        <taxon>Ecdysozoa</taxon>
        <taxon>Arthropoda</taxon>
        <taxon>Chelicerata</taxon>
        <taxon>Arachnida</taxon>
        <taxon>Araneae</taxon>
        <taxon>Araneomorphae</taxon>
        <taxon>Entelegynae</taxon>
        <taxon>Araneoidea</taxon>
        <taxon>Nephilidae</taxon>
        <taxon>Trichonephila</taxon>
    </lineage>
</organism>
<evidence type="ECO:0000313" key="1">
    <source>
        <dbReference type="EMBL" id="GFQ93554.1"/>
    </source>
</evidence>